<accession>A0A543NA33</accession>
<proteinExistence type="predicted"/>
<organism evidence="1 2">
    <name type="scientific">Haloactinospora alba</name>
    <dbReference type="NCBI Taxonomy" id="405555"/>
    <lineage>
        <taxon>Bacteria</taxon>
        <taxon>Bacillati</taxon>
        <taxon>Actinomycetota</taxon>
        <taxon>Actinomycetes</taxon>
        <taxon>Streptosporangiales</taxon>
        <taxon>Nocardiopsidaceae</taxon>
        <taxon>Haloactinospora</taxon>
    </lineage>
</organism>
<keyword evidence="2" id="KW-1185">Reference proteome</keyword>
<dbReference type="Proteomes" id="UP000317422">
    <property type="component" value="Unassembled WGS sequence"/>
</dbReference>
<name>A0A543NA33_9ACTN</name>
<gene>
    <name evidence="1" type="ORF">FHX37_4035</name>
</gene>
<sequence length="122" mass="13401">MWVRFCGEPDGITPWDVVTQQADGMLRIAPSDRIGDVHTVTVHPDTVERLSGGDMSYLQCRWPVGLRVRLHAAGSTVHVVTGHTPQPGTAQGDVLVRPVRGGPVRHANPRILTDWIPVELQE</sequence>
<evidence type="ECO:0000313" key="1">
    <source>
        <dbReference type="EMBL" id="TQN28675.1"/>
    </source>
</evidence>
<comment type="caution">
    <text evidence="1">The sequence shown here is derived from an EMBL/GenBank/DDBJ whole genome shotgun (WGS) entry which is preliminary data.</text>
</comment>
<dbReference type="EMBL" id="VFQC01000002">
    <property type="protein sequence ID" value="TQN28675.1"/>
    <property type="molecule type" value="Genomic_DNA"/>
</dbReference>
<protein>
    <submittedName>
        <fullName evidence="1">Uncharacterized protein</fullName>
    </submittedName>
</protein>
<dbReference type="AlphaFoldDB" id="A0A543NA33"/>
<reference evidence="1 2" key="1">
    <citation type="submission" date="2019-06" db="EMBL/GenBank/DDBJ databases">
        <title>Sequencing the genomes of 1000 actinobacteria strains.</title>
        <authorList>
            <person name="Klenk H.-P."/>
        </authorList>
    </citation>
    <scope>NUCLEOTIDE SEQUENCE [LARGE SCALE GENOMIC DNA]</scope>
    <source>
        <strain evidence="1 2">DSM 45015</strain>
    </source>
</reference>
<evidence type="ECO:0000313" key="2">
    <source>
        <dbReference type="Proteomes" id="UP000317422"/>
    </source>
</evidence>